<protein>
    <recommendedName>
        <fullName evidence="2">histidine kinase</fullName>
        <ecNumber evidence="2">2.7.13.3</ecNumber>
    </recommendedName>
</protein>
<dbReference type="SUPFAM" id="SSF55874">
    <property type="entry name" value="ATPase domain of HSP90 chaperone/DNA topoisomerase II/histidine kinase"/>
    <property type="match status" value="1"/>
</dbReference>
<dbReference type="GO" id="GO:0000155">
    <property type="term" value="F:phosphorelay sensor kinase activity"/>
    <property type="evidence" value="ECO:0007669"/>
    <property type="project" value="InterPro"/>
</dbReference>
<gene>
    <name evidence="8" type="ORF">UABAM_03056</name>
</gene>
<dbReference type="PRINTS" id="PR00344">
    <property type="entry name" value="BCTRLSENSOR"/>
</dbReference>
<dbReference type="FunFam" id="1.10.287.130:FF:000001">
    <property type="entry name" value="Two-component sensor histidine kinase"/>
    <property type="match status" value="1"/>
</dbReference>
<dbReference type="PROSITE" id="PS50109">
    <property type="entry name" value="HIS_KIN"/>
    <property type="match status" value="1"/>
</dbReference>
<evidence type="ECO:0000256" key="3">
    <source>
        <dbReference type="ARBA" id="ARBA00022553"/>
    </source>
</evidence>
<evidence type="ECO:0000259" key="7">
    <source>
        <dbReference type="PROSITE" id="PS50109"/>
    </source>
</evidence>
<dbReference type="PANTHER" id="PTHR43047">
    <property type="entry name" value="TWO-COMPONENT HISTIDINE PROTEIN KINASE"/>
    <property type="match status" value="1"/>
</dbReference>
<dbReference type="InterPro" id="IPR003661">
    <property type="entry name" value="HisK_dim/P_dom"/>
</dbReference>
<dbReference type="SMART" id="SM00388">
    <property type="entry name" value="HisKA"/>
    <property type="match status" value="1"/>
</dbReference>
<evidence type="ECO:0000256" key="5">
    <source>
        <dbReference type="ARBA" id="ARBA00022777"/>
    </source>
</evidence>
<dbReference type="SUPFAM" id="SSF55781">
    <property type="entry name" value="GAF domain-like"/>
    <property type="match status" value="1"/>
</dbReference>
<evidence type="ECO:0000313" key="8">
    <source>
        <dbReference type="EMBL" id="BBM84695.1"/>
    </source>
</evidence>
<name>A0A5S9F3F7_UABAM</name>
<evidence type="ECO:0000256" key="1">
    <source>
        <dbReference type="ARBA" id="ARBA00000085"/>
    </source>
</evidence>
<dbReference type="Proteomes" id="UP000326354">
    <property type="component" value="Chromosome"/>
</dbReference>
<dbReference type="CDD" id="cd00082">
    <property type="entry name" value="HisKA"/>
    <property type="match status" value="1"/>
</dbReference>
<dbReference type="InterPro" id="IPR036890">
    <property type="entry name" value="HATPase_C_sf"/>
</dbReference>
<dbReference type="InterPro" id="IPR004358">
    <property type="entry name" value="Sig_transdc_His_kin-like_C"/>
</dbReference>
<dbReference type="Pfam" id="PF02518">
    <property type="entry name" value="HATPase_c"/>
    <property type="match status" value="1"/>
</dbReference>
<accession>A0A5S9F3F7</accession>
<dbReference type="CDD" id="cd16922">
    <property type="entry name" value="HATPase_EvgS-ArcB-TorS-like"/>
    <property type="match status" value="1"/>
</dbReference>
<dbReference type="Gene3D" id="1.10.287.130">
    <property type="match status" value="1"/>
</dbReference>
<dbReference type="AlphaFoldDB" id="A0A5S9F3F7"/>
<dbReference type="InterPro" id="IPR003018">
    <property type="entry name" value="GAF"/>
</dbReference>
<comment type="catalytic activity">
    <reaction evidence="1">
        <text>ATP + protein L-histidine = ADP + protein N-phospho-L-histidine.</text>
        <dbReference type="EC" id="2.7.13.3"/>
    </reaction>
</comment>
<dbReference type="SMART" id="SM00387">
    <property type="entry name" value="HATPase_c"/>
    <property type="match status" value="1"/>
</dbReference>
<evidence type="ECO:0000256" key="2">
    <source>
        <dbReference type="ARBA" id="ARBA00012438"/>
    </source>
</evidence>
<dbReference type="InterPro" id="IPR005467">
    <property type="entry name" value="His_kinase_dom"/>
</dbReference>
<dbReference type="EMBL" id="AP019860">
    <property type="protein sequence ID" value="BBM84695.1"/>
    <property type="molecule type" value="Genomic_DNA"/>
</dbReference>
<keyword evidence="4" id="KW-0808">Transferase</keyword>
<dbReference type="RefSeq" id="WP_151968831.1">
    <property type="nucleotide sequence ID" value="NZ_AP019860.1"/>
</dbReference>
<evidence type="ECO:0000313" key="9">
    <source>
        <dbReference type="Proteomes" id="UP000326354"/>
    </source>
</evidence>
<dbReference type="Pfam" id="PF13185">
    <property type="entry name" value="GAF_2"/>
    <property type="match status" value="1"/>
</dbReference>
<keyword evidence="9" id="KW-1185">Reference proteome</keyword>
<dbReference type="EC" id="2.7.13.3" evidence="2"/>
<organism evidence="8 9">
    <name type="scientific">Uabimicrobium amorphum</name>
    <dbReference type="NCBI Taxonomy" id="2596890"/>
    <lineage>
        <taxon>Bacteria</taxon>
        <taxon>Pseudomonadati</taxon>
        <taxon>Planctomycetota</taxon>
        <taxon>Candidatus Uabimicrobiia</taxon>
        <taxon>Candidatus Uabimicrobiales</taxon>
        <taxon>Candidatus Uabimicrobiaceae</taxon>
        <taxon>Candidatus Uabimicrobium</taxon>
    </lineage>
</organism>
<dbReference type="InterPro" id="IPR029016">
    <property type="entry name" value="GAF-like_dom_sf"/>
</dbReference>
<keyword evidence="6" id="KW-0902">Two-component regulatory system</keyword>
<evidence type="ECO:0000256" key="4">
    <source>
        <dbReference type="ARBA" id="ARBA00022679"/>
    </source>
</evidence>
<dbReference type="Gene3D" id="3.30.450.40">
    <property type="match status" value="1"/>
</dbReference>
<dbReference type="InterPro" id="IPR003594">
    <property type="entry name" value="HATPase_dom"/>
</dbReference>
<dbReference type="OrthoDB" id="9762493at2"/>
<feature type="domain" description="Histidine kinase" evidence="7">
    <location>
        <begin position="209"/>
        <end position="431"/>
    </location>
</feature>
<dbReference type="KEGG" id="uam:UABAM_03056"/>
<evidence type="ECO:0000256" key="6">
    <source>
        <dbReference type="ARBA" id="ARBA00023012"/>
    </source>
</evidence>
<sequence length="431" mass="49303">MRQREKHYILQIISEIQKMYIDETKPNILFDKMLNYLLEITESEYGFIGEVRYKEDGSPFLKTYALSNIAWNEETRDFYDKNAPTGLEFYNLNTLFGYTIIHKEIVISNNPKDDPRAQGLPKGHPPLHKYLGIPFFLKNRFVGMVGIANAAEDYSNASVEYLEPITSTCCQLIVGYQEKAKLKSLIQELNNQKQKEIEANKVKDRFIANMSHEIRSPLQSIIGYTDLLLFDPVVQENDEIQEKIKVIESSSEHLLNIVNSILDFSKINSGTIDVKFEKIDLDKFANKIELYAKTLNIENNNQFVLQNESNYTKFDSDITILYQVMINLISNAMKFTKNGKVVVQIISQEESGLPYIIFAVKDNGVGIKKSYLANIFQEFSQQDDTIKKEYGGTGLGLALTKKLVELLKGELNVESKEKVGSTFSIKMRVSN</sequence>
<dbReference type="SUPFAM" id="SSF47384">
    <property type="entry name" value="Homodimeric domain of signal transducing histidine kinase"/>
    <property type="match status" value="1"/>
</dbReference>
<dbReference type="InterPro" id="IPR036097">
    <property type="entry name" value="HisK_dim/P_sf"/>
</dbReference>
<dbReference type="Pfam" id="PF00512">
    <property type="entry name" value="HisKA"/>
    <property type="match status" value="1"/>
</dbReference>
<proteinExistence type="predicted"/>
<dbReference type="Gene3D" id="3.30.565.10">
    <property type="entry name" value="Histidine kinase-like ATPase, C-terminal domain"/>
    <property type="match status" value="1"/>
</dbReference>
<keyword evidence="5 8" id="KW-0418">Kinase</keyword>
<keyword evidence="3" id="KW-0597">Phosphoprotein</keyword>
<reference evidence="8 9" key="1">
    <citation type="submission" date="2019-08" db="EMBL/GenBank/DDBJ databases">
        <title>Complete genome sequence of Candidatus Uab amorphum.</title>
        <authorList>
            <person name="Shiratori T."/>
            <person name="Suzuki S."/>
            <person name="Kakizawa Y."/>
            <person name="Ishida K."/>
        </authorList>
    </citation>
    <scope>NUCLEOTIDE SEQUENCE [LARGE SCALE GENOMIC DNA]</scope>
    <source>
        <strain evidence="8 9">SRT547</strain>
    </source>
</reference>